<dbReference type="EMBL" id="CABIKO010000421">
    <property type="protein sequence ID" value="VVA35989.1"/>
    <property type="molecule type" value="Genomic_DNA"/>
</dbReference>
<name>A0A5E4G888_PRUDU</name>
<feature type="compositionally biased region" description="Polar residues" evidence="1">
    <location>
        <begin position="16"/>
        <end position="34"/>
    </location>
</feature>
<proteinExistence type="predicted"/>
<reference evidence="3" key="1">
    <citation type="journal article" date="2020" name="Plant J.">
        <title>Transposons played a major role in the diversification between the closely related almond and peach genomes: results from the almond genome sequence.</title>
        <authorList>
            <person name="Alioto T."/>
            <person name="Alexiou K.G."/>
            <person name="Bardil A."/>
            <person name="Barteri F."/>
            <person name="Castanera R."/>
            <person name="Cruz F."/>
            <person name="Dhingra A."/>
            <person name="Duval H."/>
            <person name="Fernandez I Marti A."/>
            <person name="Frias L."/>
            <person name="Galan B."/>
            <person name="Garcia J.L."/>
            <person name="Howad W."/>
            <person name="Gomez-Garrido J."/>
            <person name="Gut M."/>
            <person name="Julca I."/>
            <person name="Morata J."/>
            <person name="Puigdomenech P."/>
            <person name="Ribeca P."/>
            <person name="Rubio Cabetas M.J."/>
            <person name="Vlasova A."/>
            <person name="Wirthensohn M."/>
            <person name="Garcia-Mas J."/>
            <person name="Gabaldon T."/>
            <person name="Casacuberta J.M."/>
            <person name="Arus P."/>
        </authorList>
    </citation>
    <scope>NUCLEOTIDE SEQUENCE [LARGE SCALE GENOMIC DNA]</scope>
    <source>
        <strain evidence="3">cv. Texas</strain>
    </source>
</reference>
<dbReference type="AlphaFoldDB" id="A0A5E4G888"/>
<protein>
    <submittedName>
        <fullName evidence="2">Uncharacterized protein</fullName>
    </submittedName>
</protein>
<evidence type="ECO:0000313" key="3">
    <source>
        <dbReference type="Proteomes" id="UP000327085"/>
    </source>
</evidence>
<organism evidence="2 3">
    <name type="scientific">Prunus dulcis</name>
    <name type="common">Almond</name>
    <name type="synonym">Amygdalus dulcis</name>
    <dbReference type="NCBI Taxonomy" id="3755"/>
    <lineage>
        <taxon>Eukaryota</taxon>
        <taxon>Viridiplantae</taxon>
        <taxon>Streptophyta</taxon>
        <taxon>Embryophyta</taxon>
        <taxon>Tracheophyta</taxon>
        <taxon>Spermatophyta</taxon>
        <taxon>Magnoliopsida</taxon>
        <taxon>eudicotyledons</taxon>
        <taxon>Gunneridae</taxon>
        <taxon>Pentapetalae</taxon>
        <taxon>rosids</taxon>
        <taxon>fabids</taxon>
        <taxon>Rosales</taxon>
        <taxon>Rosaceae</taxon>
        <taxon>Amygdaloideae</taxon>
        <taxon>Amygdaleae</taxon>
        <taxon>Prunus</taxon>
    </lineage>
</organism>
<evidence type="ECO:0000256" key="1">
    <source>
        <dbReference type="SAM" id="MobiDB-lite"/>
    </source>
</evidence>
<gene>
    <name evidence="2" type="ORF">ALMOND_2B008510</name>
</gene>
<dbReference type="Gramene" id="VVA35989">
    <property type="protein sequence ID" value="VVA35989"/>
    <property type="gene ID" value="Prudul26B008510"/>
</dbReference>
<accession>A0A5E4G888</accession>
<evidence type="ECO:0000313" key="2">
    <source>
        <dbReference type="EMBL" id="VVA35989.1"/>
    </source>
</evidence>
<feature type="region of interest" description="Disordered" evidence="1">
    <location>
        <begin position="16"/>
        <end position="44"/>
    </location>
</feature>
<sequence>MEGCSLAGVAVMQLPHDSSQGSSLPLARNTTTEGGRTIENRRSRPTVAAGVEFVSGQFRSPLSAIYLAKGRSRPPLSFP</sequence>
<dbReference type="InParanoid" id="A0A5E4G888"/>
<dbReference type="Proteomes" id="UP000327085">
    <property type="component" value="Chromosome 7"/>
</dbReference>